<dbReference type="CDD" id="cd02523">
    <property type="entry name" value="PC_cytidylyltransferase"/>
    <property type="match status" value="1"/>
</dbReference>
<evidence type="ECO:0000256" key="1">
    <source>
        <dbReference type="ARBA" id="ARBA00022679"/>
    </source>
</evidence>
<dbReference type="GO" id="GO:0016301">
    <property type="term" value="F:kinase activity"/>
    <property type="evidence" value="ECO:0007669"/>
    <property type="project" value="UniProtKB-KW"/>
</dbReference>
<dbReference type="InterPro" id="IPR002575">
    <property type="entry name" value="Aminoglycoside_PTrfase"/>
</dbReference>
<dbReference type="Pfam" id="PF01636">
    <property type="entry name" value="APH"/>
    <property type="match status" value="1"/>
</dbReference>
<dbReference type="Proteomes" id="UP000283958">
    <property type="component" value="Unassembled WGS sequence"/>
</dbReference>
<evidence type="ECO:0000259" key="4">
    <source>
        <dbReference type="Pfam" id="PF12804"/>
    </source>
</evidence>
<reference evidence="9 10" key="1">
    <citation type="submission" date="2018-08" db="EMBL/GenBank/DDBJ databases">
        <title>A genome reference for cultivated species of the human gut microbiota.</title>
        <authorList>
            <person name="Zou Y."/>
            <person name="Xue W."/>
            <person name="Luo G."/>
        </authorList>
    </citation>
    <scope>NUCLEOTIDE SEQUENCE [LARGE SCALE GENOMIC DNA]</scope>
    <source>
        <strain evidence="8 10">AM09-18</strain>
        <strain evidence="7 9">OM08-13BH</strain>
    </source>
</reference>
<feature type="domain" description="Aminoglycoside phosphotransferase" evidence="3">
    <location>
        <begin position="407"/>
        <end position="466"/>
    </location>
</feature>
<dbReference type="Gene3D" id="3.90.1200.10">
    <property type="match status" value="1"/>
</dbReference>
<evidence type="ECO:0000256" key="2">
    <source>
        <dbReference type="ARBA" id="ARBA00022695"/>
    </source>
</evidence>
<dbReference type="EMBL" id="JABDSI010000123">
    <property type="protein sequence ID" value="NMW41070.1"/>
    <property type="molecule type" value="Genomic_DNA"/>
</dbReference>
<gene>
    <name evidence="8" type="ORF">DW105_15565</name>
    <name evidence="7" type="ORF">DXC16_01265</name>
    <name evidence="6" type="ORF">HKQ55_13240</name>
    <name evidence="5" type="ORF">L4X52_15385</name>
</gene>
<dbReference type="GO" id="GO:0016779">
    <property type="term" value="F:nucleotidyltransferase activity"/>
    <property type="evidence" value="ECO:0007669"/>
    <property type="project" value="UniProtKB-KW"/>
</dbReference>
<dbReference type="RefSeq" id="WP_008781489.1">
    <property type="nucleotide sequence ID" value="NZ_CP181425.1"/>
</dbReference>
<dbReference type="InterPro" id="IPR050065">
    <property type="entry name" value="GlmU-like"/>
</dbReference>
<evidence type="ECO:0000313" key="5">
    <source>
        <dbReference type="EMBL" id="MCG0341354.1"/>
    </source>
</evidence>
<dbReference type="AlphaFoldDB" id="A0A1H7F662"/>
<reference evidence="6 11" key="2">
    <citation type="submission" date="2020-04" db="EMBL/GenBank/DDBJ databases">
        <title>A novel gut-associated lysogenic phage, Bacteroides phage BV01, alters the host transcriptome and bile acid metabolism in Bacteroides vulgatus.</title>
        <authorList>
            <person name="Campbell D.E."/>
            <person name="Ly L."/>
            <person name="Ridlon J.M."/>
            <person name="Hsiao A."/>
            <person name="Degnan P.H."/>
        </authorList>
    </citation>
    <scope>NUCLEOTIDE SEQUENCE [LARGE SCALE GENOMIC DNA]</scope>
    <source>
        <strain evidence="6 11">VPI-BV8526</strain>
    </source>
</reference>
<protein>
    <submittedName>
        <fullName evidence="7">CTP--phosphocholine cytidylyltransferase/choline kinase</fullName>
    </submittedName>
</protein>
<dbReference type="Gene3D" id="3.90.550.10">
    <property type="entry name" value="Spore Coat Polysaccharide Biosynthesis Protein SpsA, Chain A"/>
    <property type="match status" value="1"/>
</dbReference>
<dbReference type="SUPFAM" id="SSF56112">
    <property type="entry name" value="Protein kinase-like (PK-like)"/>
    <property type="match status" value="1"/>
</dbReference>
<accession>A0A1H7F662</accession>
<feature type="domain" description="MobA-like NTP transferase" evidence="4">
    <location>
        <begin position="4"/>
        <end position="116"/>
    </location>
</feature>
<sequence length="526" mass="61748">MRNAIILAAGKSQRFAPFTYEKPKGLFKVRGEILINRQIEQLIEAGVNNIYVVVGYMKEKFFYLEKKYPQVRILINNTFGQYKGNLYSLYVARNYMSNTYICCADHYFVNNPFLEEPQRTYRACVWKQGKFREFSVAVSDADVITRTDMGGRNAYAMVGHAFFSERFSNRFRELLEEEIDDFGVPNMFWESFYNKHRKELTLFVKYYKENEIQEFESIDDLRQFDEGFFDNIDSAIVKNICSVLKCEANDIEDIQIIQKGLTNVSFKFSVKGIDYVYRHPGINAPNVVDRKSEVFAQYKAKELGLDPTVIYIDIAGWKLSYYVHDLVETDLGNDANQMRKGMQHLRTLHETTWNDSVRIFDTFKEGCKLIKIACASKGNLFEEFAEYIYKAKTIDSFMKNDGYRIEALCHNDVYDPNYLVTSQGDVYLIDWEFAGINDKANDVASICSRYDFTREEIENYFKAYADRELTLQEYRHYWAAVALNAFYYFCWAVYKGGVNEDDGFFFLATYHNMNKYMDEVISLYEN</sequence>
<dbReference type="Pfam" id="PF12804">
    <property type="entry name" value="NTP_transf_3"/>
    <property type="match status" value="1"/>
</dbReference>
<dbReference type="PANTHER" id="PTHR43584">
    <property type="entry name" value="NUCLEOTIDYL TRANSFERASE"/>
    <property type="match status" value="1"/>
</dbReference>
<keyword evidence="1 7" id="KW-0808">Transferase</keyword>
<keyword evidence="7" id="KW-0418">Kinase</keyword>
<dbReference type="EMBL" id="JAKKWZ010000033">
    <property type="protein sequence ID" value="MCG0341354.1"/>
    <property type="molecule type" value="Genomic_DNA"/>
</dbReference>
<evidence type="ECO:0000313" key="11">
    <source>
        <dbReference type="Proteomes" id="UP000583639"/>
    </source>
</evidence>
<dbReference type="EMBL" id="QRMN01000042">
    <property type="protein sequence ID" value="RHJ74082.1"/>
    <property type="molecule type" value="Genomic_DNA"/>
</dbReference>
<keyword evidence="2 7" id="KW-0548">Nucleotidyltransferase</keyword>
<evidence type="ECO:0000313" key="9">
    <source>
        <dbReference type="Proteomes" id="UP000261003"/>
    </source>
</evidence>
<evidence type="ECO:0000313" key="6">
    <source>
        <dbReference type="EMBL" id="NMW41070.1"/>
    </source>
</evidence>
<dbReference type="EMBL" id="QSTG01000001">
    <property type="protein sequence ID" value="RGM48546.1"/>
    <property type="molecule type" value="Genomic_DNA"/>
</dbReference>
<dbReference type="SUPFAM" id="SSF53448">
    <property type="entry name" value="Nucleotide-diphospho-sugar transferases"/>
    <property type="match status" value="1"/>
</dbReference>
<dbReference type="InterPro" id="IPR011009">
    <property type="entry name" value="Kinase-like_dom_sf"/>
</dbReference>
<dbReference type="PANTHER" id="PTHR43584:SF5">
    <property type="entry name" value="PROTEIN LICC"/>
    <property type="match status" value="1"/>
</dbReference>
<dbReference type="InterPro" id="IPR025877">
    <property type="entry name" value="MobA-like_NTP_Trfase"/>
</dbReference>
<evidence type="ECO:0000313" key="10">
    <source>
        <dbReference type="Proteomes" id="UP000283958"/>
    </source>
</evidence>
<evidence type="ECO:0000259" key="3">
    <source>
        <dbReference type="Pfam" id="PF01636"/>
    </source>
</evidence>
<dbReference type="InterPro" id="IPR029044">
    <property type="entry name" value="Nucleotide-diphossugar_trans"/>
</dbReference>
<organism evidence="7 9">
    <name type="scientific">Phocaeicola vulgatus</name>
    <name type="common">Bacteroides vulgatus</name>
    <dbReference type="NCBI Taxonomy" id="821"/>
    <lineage>
        <taxon>Bacteria</taxon>
        <taxon>Pseudomonadati</taxon>
        <taxon>Bacteroidota</taxon>
        <taxon>Bacteroidia</taxon>
        <taxon>Bacteroidales</taxon>
        <taxon>Bacteroidaceae</taxon>
        <taxon>Phocaeicola</taxon>
    </lineage>
</organism>
<comment type="caution">
    <text evidence="7">The sequence shown here is derived from an EMBL/GenBank/DDBJ whole genome shotgun (WGS) entry which is preliminary data.</text>
</comment>
<dbReference type="Proteomes" id="UP001201179">
    <property type="component" value="Unassembled WGS sequence"/>
</dbReference>
<dbReference type="Gene3D" id="3.30.200.20">
    <property type="entry name" value="Phosphorylase Kinase, domain 1"/>
    <property type="match status" value="1"/>
</dbReference>
<evidence type="ECO:0000313" key="7">
    <source>
        <dbReference type="EMBL" id="RGM48546.1"/>
    </source>
</evidence>
<reference evidence="5" key="3">
    <citation type="submission" date="2022-01" db="EMBL/GenBank/DDBJ databases">
        <authorList>
            <person name="Mingchao X."/>
        </authorList>
    </citation>
    <scope>NUCLEOTIDE SEQUENCE</scope>
    <source>
        <strain evidence="5">Bv4372</strain>
    </source>
</reference>
<proteinExistence type="predicted"/>
<dbReference type="Proteomes" id="UP000583639">
    <property type="component" value="Unassembled WGS sequence"/>
</dbReference>
<dbReference type="Proteomes" id="UP000261003">
    <property type="component" value="Unassembled WGS sequence"/>
</dbReference>
<evidence type="ECO:0000313" key="8">
    <source>
        <dbReference type="EMBL" id="RHJ74082.1"/>
    </source>
</evidence>
<name>A0A1H7F662_PHOVU</name>